<keyword evidence="1" id="KW-0732">Signal</keyword>
<dbReference type="Pfam" id="PF19780">
    <property type="entry name" value="DUF6265"/>
    <property type="match status" value="1"/>
</dbReference>
<evidence type="ECO:0000256" key="1">
    <source>
        <dbReference type="SAM" id="SignalP"/>
    </source>
</evidence>
<dbReference type="AlphaFoldDB" id="A0A8S8X8M6"/>
<keyword evidence="4" id="KW-1185">Reference proteome</keyword>
<accession>A0A8S8X8M6</accession>
<feature type="chain" id="PRO_5035880726" description="DUF6265 domain-containing protein" evidence="1">
    <location>
        <begin position="19"/>
        <end position="155"/>
    </location>
</feature>
<sequence length="155" mass="17137">MWRIILVLLALSVGPAAAASGPRAQIGEFAWLAGRWSGTGLGGETEEWIMPAVDGQMVGMFRASRAGKLSFTEQFVFAEADGTVELRVRHFNADFTSWEDKAEMVRFPLVSSGTNRAQFSAVTYERDGDRLRAIVRETDKKGVPVELTLDWVLVK</sequence>
<comment type="caution">
    <text evidence="3">The sequence shown here is derived from an EMBL/GenBank/DDBJ whole genome shotgun (WGS) entry which is preliminary data.</text>
</comment>
<gene>
    <name evidence="3" type="ORF">TMPK1_20400</name>
</gene>
<feature type="domain" description="DUF6265" evidence="2">
    <location>
        <begin position="30"/>
        <end position="135"/>
    </location>
</feature>
<name>A0A8S8X8M6_9PROT</name>
<dbReference type="EMBL" id="BOPV01000001">
    <property type="protein sequence ID" value="GIL39803.1"/>
    <property type="molecule type" value="Genomic_DNA"/>
</dbReference>
<protein>
    <recommendedName>
        <fullName evidence="2">DUF6265 domain-containing protein</fullName>
    </recommendedName>
</protein>
<evidence type="ECO:0000313" key="3">
    <source>
        <dbReference type="EMBL" id="GIL39803.1"/>
    </source>
</evidence>
<proteinExistence type="predicted"/>
<dbReference type="Proteomes" id="UP000681075">
    <property type="component" value="Unassembled WGS sequence"/>
</dbReference>
<feature type="signal peptide" evidence="1">
    <location>
        <begin position="1"/>
        <end position="18"/>
    </location>
</feature>
<evidence type="ECO:0000313" key="4">
    <source>
        <dbReference type="Proteomes" id="UP000681075"/>
    </source>
</evidence>
<dbReference type="RefSeq" id="WP_420242922.1">
    <property type="nucleotide sequence ID" value="NZ_BOPV01000001.1"/>
</dbReference>
<organism evidence="3 4">
    <name type="scientific">Roseiterribacter gracilis</name>
    <dbReference type="NCBI Taxonomy" id="2812848"/>
    <lineage>
        <taxon>Bacteria</taxon>
        <taxon>Pseudomonadati</taxon>
        <taxon>Pseudomonadota</taxon>
        <taxon>Alphaproteobacteria</taxon>
        <taxon>Rhodospirillales</taxon>
        <taxon>Roseiterribacteraceae</taxon>
        <taxon>Roseiterribacter</taxon>
    </lineage>
</organism>
<dbReference type="InterPro" id="IPR046232">
    <property type="entry name" value="DUF6265"/>
</dbReference>
<evidence type="ECO:0000259" key="2">
    <source>
        <dbReference type="Pfam" id="PF19780"/>
    </source>
</evidence>
<reference evidence="3" key="1">
    <citation type="submission" date="2021-02" db="EMBL/GenBank/DDBJ databases">
        <title>Genome sequence of Rhodospirillales sp. strain TMPK1 isolated from soil.</title>
        <authorList>
            <person name="Nakai R."/>
            <person name="Kusada H."/>
            <person name="Tamaki H."/>
        </authorList>
    </citation>
    <scope>NUCLEOTIDE SEQUENCE</scope>
    <source>
        <strain evidence="3">TMPK1</strain>
    </source>
</reference>